<organism evidence="1 2">
    <name type="scientific">Pseudoalteromonas luteoviolacea H33</name>
    <dbReference type="NCBI Taxonomy" id="1365251"/>
    <lineage>
        <taxon>Bacteria</taxon>
        <taxon>Pseudomonadati</taxon>
        <taxon>Pseudomonadota</taxon>
        <taxon>Gammaproteobacteria</taxon>
        <taxon>Alteromonadales</taxon>
        <taxon>Pseudoalteromonadaceae</taxon>
        <taxon>Pseudoalteromonas</taxon>
    </lineage>
</organism>
<evidence type="ECO:0008006" key="3">
    <source>
        <dbReference type="Google" id="ProtNLM"/>
    </source>
</evidence>
<dbReference type="InterPro" id="IPR009267">
    <property type="entry name" value="NTP_transf_6"/>
</dbReference>
<accession>A0A167DDK8</accession>
<dbReference type="PANTHER" id="PTHR39166">
    <property type="entry name" value="BLL1166 PROTEIN"/>
    <property type="match status" value="1"/>
</dbReference>
<dbReference type="Pfam" id="PF06042">
    <property type="entry name" value="NTP_transf_6"/>
    <property type="match status" value="1"/>
</dbReference>
<gene>
    <name evidence="1" type="ORF">N476_21050</name>
</gene>
<dbReference type="OrthoDB" id="9805247at2"/>
<dbReference type="Proteomes" id="UP000076503">
    <property type="component" value="Unassembled WGS sequence"/>
</dbReference>
<dbReference type="PATRIC" id="fig|1365251.3.peg.3671"/>
<proteinExistence type="predicted"/>
<reference evidence="1 2" key="1">
    <citation type="submission" date="2013-07" db="EMBL/GenBank/DDBJ databases">
        <title>Comparative Genomic and Metabolomic Analysis of Twelve Strains of Pseudoalteromonas luteoviolacea.</title>
        <authorList>
            <person name="Vynne N.G."/>
            <person name="Mansson M."/>
            <person name="Gram L."/>
        </authorList>
    </citation>
    <scope>NUCLEOTIDE SEQUENCE [LARGE SCALE GENOMIC DNA]</scope>
    <source>
        <strain evidence="1 2">H33</strain>
    </source>
</reference>
<name>A0A167DDK8_9GAMM</name>
<dbReference type="RefSeq" id="WP_063362966.1">
    <property type="nucleotide sequence ID" value="NZ_AUXZ01000090.1"/>
</dbReference>
<comment type="caution">
    <text evidence="1">The sequence shown here is derived from an EMBL/GenBank/DDBJ whole genome shotgun (WGS) entry which is preliminary data.</text>
</comment>
<evidence type="ECO:0000313" key="1">
    <source>
        <dbReference type="EMBL" id="KZN48704.1"/>
    </source>
</evidence>
<protein>
    <recommendedName>
        <fullName evidence="3">Nitrate reductase</fullName>
    </recommendedName>
</protein>
<dbReference type="EMBL" id="AUXZ01000090">
    <property type="protein sequence ID" value="KZN48704.1"/>
    <property type="molecule type" value="Genomic_DNA"/>
</dbReference>
<dbReference type="AlphaFoldDB" id="A0A167DDK8"/>
<sequence length="177" mass="20816">MDKVIELVKRDPIRLKALDVVAQLALPQCYIAAGFVRNLIWDSLHDFSEFTPLNDVDVVYFDADEVDSNRYLEYEKQLSNCMPELNWQVRNQARMHIKNQDEPYTSTLHAMSYWPEKETAVAITQVTKHQYECIAAFGFESLFRGQLTYNPKRKRAVFDTRVRSKGWLVHWPKLNVM</sequence>
<dbReference type="PANTHER" id="PTHR39166:SF1">
    <property type="entry name" value="BLL1166 PROTEIN"/>
    <property type="match status" value="1"/>
</dbReference>
<evidence type="ECO:0000313" key="2">
    <source>
        <dbReference type="Proteomes" id="UP000076503"/>
    </source>
</evidence>